<dbReference type="GO" id="GO:0048312">
    <property type="term" value="P:intracellular distribution of mitochondria"/>
    <property type="evidence" value="ECO:0007669"/>
    <property type="project" value="TreeGrafter"/>
</dbReference>
<dbReference type="InterPro" id="IPR027417">
    <property type="entry name" value="P-loop_NTPase"/>
</dbReference>
<keyword evidence="6" id="KW-1185">Reference proteome</keyword>
<dbReference type="InterPro" id="IPR001401">
    <property type="entry name" value="Dynamin_GTPase"/>
</dbReference>
<dbReference type="GO" id="GO:0005874">
    <property type="term" value="C:microtubule"/>
    <property type="evidence" value="ECO:0007669"/>
    <property type="project" value="TreeGrafter"/>
</dbReference>
<evidence type="ECO:0000259" key="3">
    <source>
        <dbReference type="PROSITE" id="PS51388"/>
    </source>
</evidence>
<dbReference type="InterPro" id="IPR000375">
    <property type="entry name" value="Dynamin_stalk"/>
</dbReference>
<dbReference type="PROSITE" id="PS51718">
    <property type="entry name" value="G_DYNAMIN_2"/>
    <property type="match status" value="1"/>
</dbReference>
<feature type="domain" description="GED" evidence="3">
    <location>
        <begin position="633"/>
        <end position="720"/>
    </location>
</feature>
<name>A0A9P6VFM8_9HELO</name>
<dbReference type="GO" id="GO:0006897">
    <property type="term" value="P:endocytosis"/>
    <property type="evidence" value="ECO:0007669"/>
    <property type="project" value="TreeGrafter"/>
</dbReference>
<dbReference type="SMART" id="SM00053">
    <property type="entry name" value="DYNc"/>
    <property type="match status" value="1"/>
</dbReference>
<dbReference type="InterPro" id="IPR030381">
    <property type="entry name" value="G_DYNAMIN_dom"/>
</dbReference>
<dbReference type="PRINTS" id="PR00195">
    <property type="entry name" value="DYNAMIN"/>
</dbReference>
<sequence length="720" mass="81364">MAATEEASRSADALQTTLSLEDLQTDAQRQVLDTITEIRKCGLDGILELPQLVVCGDQSAGKSSVLEALTEIPFPRNDNLCTRFATEISLRRASTNSLIIKVIPDDTRPDLEKASIKDFKEAITDFDDLPRVMDLAMKIMGIDNKLDPKATPQAFAKDVLSIIIEGPTRPQLNLVDIPGLIATHTKGTTIADVEMVAEITDRYITQRRTICLAVVSATSDYANQKTLEKVRQVDPKGERTLGIITKPDRLERGSGSEKGFIELANNKDGFFQLGWHVLKNRSFDERDCDLTDRNTAEETFFRTSSWKDLLPESRGIQSLRGRLASLLFQHVKKELPKLKKDLEALLSKNRKELQLLGCERSSVADFRSYLTLLSMDFSTITEAAVNGNYNADYFYDNMDYGFSLDSPATLRRVRAVKGHKFQINIADDFVSDSESHPVSADTYNTFEDDAPKVLTKKESMQWALTVLSRNRGRELLGNFNPLVVGELFRRQSWKWETMAKSHIILVWKVCITFLRSLLEDKCPKEVAERIWSLKIEDALKSRNHKATQELATLVGELKNYPINYNHYYTDTVEKCRQDWQKSALTNSITAALTSTTVHISGENAYKTFKEVDVKKAVSGFSNRSDPNMESFSCREALDSLLAIYKVQQKTFVANVTTQVVERHIVRGLETIFTPLVVINLSDAEVLSIARESVSVMNQRKNLEDQISRLEKGQEIFRRVM</sequence>
<evidence type="ECO:0000313" key="5">
    <source>
        <dbReference type="EMBL" id="KAG0647027.1"/>
    </source>
</evidence>
<proteinExistence type="predicted"/>
<dbReference type="GO" id="GO:0016559">
    <property type="term" value="P:peroxisome fission"/>
    <property type="evidence" value="ECO:0007669"/>
    <property type="project" value="TreeGrafter"/>
</dbReference>
<dbReference type="SUPFAM" id="SSF52540">
    <property type="entry name" value="P-loop containing nucleoside triphosphate hydrolases"/>
    <property type="match status" value="1"/>
</dbReference>
<dbReference type="GO" id="GO:0003924">
    <property type="term" value="F:GTPase activity"/>
    <property type="evidence" value="ECO:0007669"/>
    <property type="project" value="InterPro"/>
</dbReference>
<comment type="caution">
    <text evidence="5">The sequence shown here is derived from an EMBL/GenBank/DDBJ whole genome shotgun (WGS) entry which is preliminary data.</text>
</comment>
<organism evidence="5 6">
    <name type="scientific">Hyphodiscus hymeniophilus</name>
    <dbReference type="NCBI Taxonomy" id="353542"/>
    <lineage>
        <taxon>Eukaryota</taxon>
        <taxon>Fungi</taxon>
        <taxon>Dikarya</taxon>
        <taxon>Ascomycota</taxon>
        <taxon>Pezizomycotina</taxon>
        <taxon>Leotiomycetes</taxon>
        <taxon>Helotiales</taxon>
        <taxon>Hyphodiscaceae</taxon>
        <taxon>Hyphodiscus</taxon>
    </lineage>
</organism>
<dbReference type="InterPro" id="IPR022812">
    <property type="entry name" value="Dynamin"/>
</dbReference>
<dbReference type="PANTHER" id="PTHR11566:SF66">
    <property type="entry name" value="INTERFERON-INDUCED GTP-BINDING PROTEIN MX"/>
    <property type="match status" value="1"/>
</dbReference>
<dbReference type="CDD" id="cd08771">
    <property type="entry name" value="DLP_1"/>
    <property type="match status" value="1"/>
</dbReference>
<evidence type="ECO:0000259" key="4">
    <source>
        <dbReference type="PROSITE" id="PS51718"/>
    </source>
</evidence>
<dbReference type="EMBL" id="VNKQ01000014">
    <property type="protein sequence ID" value="KAG0647027.1"/>
    <property type="molecule type" value="Genomic_DNA"/>
</dbReference>
<dbReference type="GO" id="GO:0005525">
    <property type="term" value="F:GTP binding"/>
    <property type="evidence" value="ECO:0007669"/>
    <property type="project" value="InterPro"/>
</dbReference>
<reference evidence="5" key="1">
    <citation type="submission" date="2019-07" db="EMBL/GenBank/DDBJ databases">
        <title>Hyphodiscus hymeniophilus genome sequencing and assembly.</title>
        <authorList>
            <person name="Kramer G."/>
            <person name="Nodwell J."/>
        </authorList>
    </citation>
    <scope>NUCLEOTIDE SEQUENCE</scope>
    <source>
        <strain evidence="5">ATCC 34498</strain>
    </source>
</reference>
<keyword evidence="1" id="KW-0547">Nucleotide-binding</keyword>
<feature type="domain" description="Dynamin-type G" evidence="4">
    <location>
        <begin position="46"/>
        <end position="336"/>
    </location>
</feature>
<dbReference type="Pfam" id="PF01031">
    <property type="entry name" value="Dynamin_M"/>
    <property type="match status" value="1"/>
</dbReference>
<dbReference type="Proteomes" id="UP000785200">
    <property type="component" value="Unassembled WGS sequence"/>
</dbReference>
<dbReference type="GO" id="GO:0016020">
    <property type="term" value="C:membrane"/>
    <property type="evidence" value="ECO:0007669"/>
    <property type="project" value="TreeGrafter"/>
</dbReference>
<gene>
    <name evidence="5" type="ORF">D0Z07_6172</name>
</gene>
<dbReference type="PANTHER" id="PTHR11566">
    <property type="entry name" value="DYNAMIN"/>
    <property type="match status" value="1"/>
</dbReference>
<dbReference type="FunFam" id="3.40.50.300:FF:001425">
    <property type="entry name" value="Dynamin GTPase, putative"/>
    <property type="match status" value="1"/>
</dbReference>
<evidence type="ECO:0000256" key="2">
    <source>
        <dbReference type="ARBA" id="ARBA00023134"/>
    </source>
</evidence>
<dbReference type="GO" id="GO:0005739">
    <property type="term" value="C:mitochondrion"/>
    <property type="evidence" value="ECO:0007669"/>
    <property type="project" value="TreeGrafter"/>
</dbReference>
<dbReference type="GO" id="GO:0000266">
    <property type="term" value="P:mitochondrial fission"/>
    <property type="evidence" value="ECO:0007669"/>
    <property type="project" value="TreeGrafter"/>
</dbReference>
<evidence type="ECO:0000256" key="1">
    <source>
        <dbReference type="ARBA" id="ARBA00022741"/>
    </source>
</evidence>
<evidence type="ECO:0000313" key="6">
    <source>
        <dbReference type="Proteomes" id="UP000785200"/>
    </source>
</evidence>
<dbReference type="GO" id="GO:0008017">
    <property type="term" value="F:microtubule binding"/>
    <property type="evidence" value="ECO:0007669"/>
    <property type="project" value="TreeGrafter"/>
</dbReference>
<keyword evidence="2" id="KW-0342">GTP-binding</keyword>
<dbReference type="PROSITE" id="PS51388">
    <property type="entry name" value="GED"/>
    <property type="match status" value="1"/>
</dbReference>
<dbReference type="AlphaFoldDB" id="A0A9P6VFM8"/>
<accession>A0A9P6VFM8</accession>
<dbReference type="InterPro" id="IPR020850">
    <property type="entry name" value="GED_dom"/>
</dbReference>
<protein>
    <submittedName>
        <fullName evidence="5">Interferon-induced GTP-binding Mx1</fullName>
    </submittedName>
</protein>
<dbReference type="Pfam" id="PF00350">
    <property type="entry name" value="Dynamin_N"/>
    <property type="match status" value="1"/>
</dbReference>
<dbReference type="OrthoDB" id="415706at2759"/>
<dbReference type="InterPro" id="IPR045063">
    <property type="entry name" value="Dynamin_N"/>
</dbReference>
<dbReference type="Gene3D" id="3.40.50.300">
    <property type="entry name" value="P-loop containing nucleotide triphosphate hydrolases"/>
    <property type="match status" value="1"/>
</dbReference>